<gene>
    <name evidence="4" type="ORF">CTM94_11160</name>
</gene>
<dbReference type="RefSeq" id="WP_045065787.1">
    <property type="nucleotide sequence ID" value="NZ_JZSK01000046.1"/>
</dbReference>
<proteinExistence type="inferred from homology"/>
<sequence>MFNLINSFLVTFIFLFAQSSHAADPWEVSVEHAPSGRFDTNVVAMTWMPTFCHANNVSNNEICSNEFKLHGIWPYYIASNDNDNDKVLNYHPSHCYHSKGCSFSKDCKISTETISYLKEDPAMQRAYPNSVALWSHEWKKHGTCSGLNQKEYFAQANTYLPKISPHIIKLKNLIEENKLSPINVSRIYSLLPNNVSLRCKKIQDENYLFEVNFFFNRTGEPHNQVNTQIGDKCNGMVFLSRLTKKEY</sequence>
<name>A0ABX5GFM5_PHOLE</name>
<dbReference type="Pfam" id="PF00445">
    <property type="entry name" value="Ribonuclease_T2"/>
    <property type="match status" value="1"/>
</dbReference>
<evidence type="ECO:0000313" key="4">
    <source>
        <dbReference type="EMBL" id="PSV81998.1"/>
    </source>
</evidence>
<evidence type="ECO:0000313" key="5">
    <source>
        <dbReference type="Proteomes" id="UP000241566"/>
    </source>
</evidence>
<dbReference type="InterPro" id="IPR033130">
    <property type="entry name" value="RNase_T2_His_AS_2"/>
</dbReference>
<feature type="chain" id="PRO_5046444116" evidence="3">
    <location>
        <begin position="23"/>
        <end position="247"/>
    </location>
</feature>
<evidence type="ECO:0000256" key="2">
    <source>
        <dbReference type="RuleBase" id="RU004328"/>
    </source>
</evidence>
<keyword evidence="3" id="KW-0732">Signal</keyword>
<reference evidence="4 5" key="1">
    <citation type="submission" date="2018-01" db="EMBL/GenBank/DDBJ databases">
        <title>Whole genome sequencing of Histamine producing bacteria.</title>
        <authorList>
            <person name="Butler K."/>
        </authorList>
    </citation>
    <scope>NUCLEOTIDE SEQUENCE [LARGE SCALE GENOMIC DNA]</scope>
    <source>
        <strain evidence="4 5">ATCC 25521</strain>
    </source>
</reference>
<evidence type="ECO:0000256" key="1">
    <source>
        <dbReference type="ARBA" id="ARBA00007469"/>
    </source>
</evidence>
<organism evidence="4 5">
    <name type="scientific">Photobacterium leiognathi</name>
    <dbReference type="NCBI Taxonomy" id="553611"/>
    <lineage>
        <taxon>Bacteria</taxon>
        <taxon>Pseudomonadati</taxon>
        <taxon>Pseudomonadota</taxon>
        <taxon>Gammaproteobacteria</taxon>
        <taxon>Vibrionales</taxon>
        <taxon>Vibrionaceae</taxon>
        <taxon>Photobacterium</taxon>
    </lineage>
</organism>
<comment type="similarity">
    <text evidence="1 2">Belongs to the RNase T2 family.</text>
</comment>
<accession>A0ABX5GFM5</accession>
<dbReference type="InterPro" id="IPR036430">
    <property type="entry name" value="RNase_T2-like_sf"/>
</dbReference>
<dbReference type="InterPro" id="IPR001568">
    <property type="entry name" value="RNase_T2-like"/>
</dbReference>
<dbReference type="EMBL" id="PYOI01000014">
    <property type="protein sequence ID" value="PSV81998.1"/>
    <property type="molecule type" value="Genomic_DNA"/>
</dbReference>
<comment type="caution">
    <text evidence="4">The sequence shown here is derived from an EMBL/GenBank/DDBJ whole genome shotgun (WGS) entry which is preliminary data.</text>
</comment>
<feature type="signal peptide" evidence="3">
    <location>
        <begin position="1"/>
        <end position="22"/>
    </location>
</feature>
<dbReference type="Gene3D" id="3.90.730.10">
    <property type="entry name" value="Ribonuclease T2-like"/>
    <property type="match status" value="1"/>
</dbReference>
<dbReference type="PANTHER" id="PTHR11240:SF22">
    <property type="entry name" value="RIBONUCLEASE T2"/>
    <property type="match status" value="1"/>
</dbReference>
<evidence type="ECO:0000256" key="3">
    <source>
        <dbReference type="SAM" id="SignalP"/>
    </source>
</evidence>
<dbReference type="PANTHER" id="PTHR11240">
    <property type="entry name" value="RIBONUCLEASE T2"/>
    <property type="match status" value="1"/>
</dbReference>
<keyword evidence="5" id="KW-1185">Reference proteome</keyword>
<dbReference type="SUPFAM" id="SSF55895">
    <property type="entry name" value="Ribonuclease Rh-like"/>
    <property type="match status" value="1"/>
</dbReference>
<dbReference type="PROSITE" id="PS00531">
    <property type="entry name" value="RNASE_T2_2"/>
    <property type="match status" value="1"/>
</dbReference>
<dbReference type="Proteomes" id="UP000241566">
    <property type="component" value="Unassembled WGS sequence"/>
</dbReference>
<protein>
    <submittedName>
        <fullName evidence="4">Ribonuclease T</fullName>
    </submittedName>
</protein>